<feature type="transmembrane region" description="Helical" evidence="1">
    <location>
        <begin position="28"/>
        <end position="48"/>
    </location>
</feature>
<feature type="transmembrane region" description="Helical" evidence="1">
    <location>
        <begin position="6"/>
        <end position="23"/>
    </location>
</feature>
<name>A0A0D7K7R4_9BURK</name>
<gene>
    <name evidence="2" type="ORF">RP29_11475</name>
</gene>
<evidence type="ECO:0000256" key="1">
    <source>
        <dbReference type="SAM" id="Phobius"/>
    </source>
</evidence>
<proteinExistence type="predicted"/>
<keyword evidence="1" id="KW-0472">Membrane</keyword>
<dbReference type="Proteomes" id="UP000032566">
    <property type="component" value="Unassembled WGS sequence"/>
</dbReference>
<keyword evidence="1" id="KW-1133">Transmembrane helix</keyword>
<reference evidence="2 3" key="1">
    <citation type="submission" date="2014-12" db="EMBL/GenBank/DDBJ databases">
        <title>Isolation of bacteria from lake water.</title>
        <authorList>
            <person name="Sheng K.-Y."/>
            <person name="Chin P.-S."/>
            <person name="Chan K.-G."/>
            <person name="Tan G.S."/>
        </authorList>
    </citation>
    <scope>NUCLEOTIDE SEQUENCE [LARGE SCALE GENOMIC DNA]</scope>
    <source>
        <strain evidence="2 3">KY4</strain>
    </source>
</reference>
<sequence length="66" mass="6784">MTNNWGLLILKLGAALLLCLALLRGKGALLLSILGLIGLDALAVNFVLSLGPLDLSTPMAGGTWLV</sequence>
<accession>A0A0D7K7R4</accession>
<evidence type="ECO:0000313" key="2">
    <source>
        <dbReference type="EMBL" id="KJA10381.1"/>
    </source>
</evidence>
<dbReference type="EMBL" id="JXYQ01000035">
    <property type="protein sequence ID" value="KJA10381.1"/>
    <property type="molecule type" value="Genomic_DNA"/>
</dbReference>
<organism evidence="2 3">
    <name type="scientific">Acidovorax temperans</name>
    <dbReference type="NCBI Taxonomy" id="80878"/>
    <lineage>
        <taxon>Bacteria</taxon>
        <taxon>Pseudomonadati</taxon>
        <taxon>Pseudomonadota</taxon>
        <taxon>Betaproteobacteria</taxon>
        <taxon>Burkholderiales</taxon>
        <taxon>Comamonadaceae</taxon>
        <taxon>Acidovorax</taxon>
    </lineage>
</organism>
<dbReference type="AlphaFoldDB" id="A0A0D7K7R4"/>
<evidence type="ECO:0000313" key="3">
    <source>
        <dbReference type="Proteomes" id="UP000032566"/>
    </source>
</evidence>
<keyword evidence="3" id="KW-1185">Reference proteome</keyword>
<protein>
    <submittedName>
        <fullName evidence="2">Uncharacterized protein</fullName>
    </submittedName>
</protein>
<comment type="caution">
    <text evidence="2">The sequence shown here is derived from an EMBL/GenBank/DDBJ whole genome shotgun (WGS) entry which is preliminary data.</text>
</comment>
<keyword evidence="1" id="KW-0812">Transmembrane</keyword>